<gene>
    <name evidence="3" type="ORF">DFQ27_002207</name>
</gene>
<proteinExistence type="predicted"/>
<dbReference type="PROSITE" id="PS50181">
    <property type="entry name" value="FBOX"/>
    <property type="match status" value="1"/>
</dbReference>
<dbReference type="AlphaFoldDB" id="A0A9P6U7L7"/>
<feature type="domain" description="F-box" evidence="2">
    <location>
        <begin position="138"/>
        <end position="186"/>
    </location>
</feature>
<feature type="compositionally biased region" description="Polar residues" evidence="1">
    <location>
        <begin position="1"/>
        <end position="11"/>
    </location>
</feature>
<feature type="compositionally biased region" description="Polar residues" evidence="1">
    <location>
        <begin position="114"/>
        <end position="127"/>
    </location>
</feature>
<keyword evidence="4" id="KW-1185">Reference proteome</keyword>
<evidence type="ECO:0000313" key="4">
    <source>
        <dbReference type="Proteomes" id="UP000807716"/>
    </source>
</evidence>
<feature type="compositionally biased region" description="Gly residues" evidence="1">
    <location>
        <begin position="99"/>
        <end position="110"/>
    </location>
</feature>
<comment type="caution">
    <text evidence="3">The sequence shown here is derived from an EMBL/GenBank/DDBJ whole genome shotgun (WGS) entry which is preliminary data.</text>
</comment>
<organism evidence="3 4">
    <name type="scientific">Actinomortierella ambigua</name>
    <dbReference type="NCBI Taxonomy" id="1343610"/>
    <lineage>
        <taxon>Eukaryota</taxon>
        <taxon>Fungi</taxon>
        <taxon>Fungi incertae sedis</taxon>
        <taxon>Mucoromycota</taxon>
        <taxon>Mortierellomycotina</taxon>
        <taxon>Mortierellomycetes</taxon>
        <taxon>Mortierellales</taxon>
        <taxon>Mortierellaceae</taxon>
        <taxon>Actinomortierella</taxon>
    </lineage>
</organism>
<evidence type="ECO:0000313" key="3">
    <source>
        <dbReference type="EMBL" id="KAG0262689.1"/>
    </source>
</evidence>
<accession>A0A9P6U7L7</accession>
<name>A0A9P6U7L7_9FUNG</name>
<reference evidence="3" key="1">
    <citation type="journal article" date="2020" name="Fungal Divers.">
        <title>Resolving the Mortierellaceae phylogeny through synthesis of multi-gene phylogenetics and phylogenomics.</title>
        <authorList>
            <person name="Vandepol N."/>
            <person name="Liber J."/>
            <person name="Desiro A."/>
            <person name="Na H."/>
            <person name="Kennedy M."/>
            <person name="Barry K."/>
            <person name="Grigoriev I.V."/>
            <person name="Miller A.N."/>
            <person name="O'Donnell K."/>
            <person name="Stajich J.E."/>
            <person name="Bonito G."/>
        </authorList>
    </citation>
    <scope>NUCLEOTIDE SEQUENCE</scope>
    <source>
        <strain evidence="3">BC1065</strain>
    </source>
</reference>
<dbReference type="Proteomes" id="UP000807716">
    <property type="component" value="Unassembled WGS sequence"/>
</dbReference>
<evidence type="ECO:0000259" key="2">
    <source>
        <dbReference type="PROSITE" id="PS50181"/>
    </source>
</evidence>
<dbReference type="InterPro" id="IPR001810">
    <property type="entry name" value="F-box_dom"/>
</dbReference>
<dbReference type="EMBL" id="JAAAJB010000180">
    <property type="protein sequence ID" value="KAG0262689.1"/>
    <property type="molecule type" value="Genomic_DNA"/>
</dbReference>
<dbReference type="OrthoDB" id="2399195at2759"/>
<protein>
    <recommendedName>
        <fullName evidence="2">F-box domain-containing protein</fullName>
    </recommendedName>
</protein>
<feature type="compositionally biased region" description="Polar residues" evidence="1">
    <location>
        <begin position="55"/>
        <end position="98"/>
    </location>
</feature>
<feature type="region of interest" description="Disordered" evidence="1">
    <location>
        <begin position="1"/>
        <end position="140"/>
    </location>
</feature>
<sequence>MVLNSHNSTGPAPSAVHGEQQPTSRTDAPLIDLSDANDTTTRQQESSSDDEDNVDNISLGSVDSELTNSTLPPTYDLSSILRSGQQPTNGSHPPQTNSNGGGGNGGGGGFLPSLTGTGRSSQPTTANGVHLPGGLPSTEEMENMPSEVVSLILETLTILELYDLHNLSERWRPFTTRALLDKFRKCHVVLWVDQESHRAFRPLFVFDSFDEATNRIRWLPRPTAKPEGRGQVYSKTFGITKPVLRIISVGEVDKYDYLDKEASINVHKPGTRTILGSDKGCPWAFVYKVSKFTRKGKRINGERWLEPISFECHVDFLNPRRAHKLRLLWYLQKTYSNVPLVGNAVNKAANRSKVEGQVAPTQMTEYFQGHHQETPSTHIGTFR</sequence>
<evidence type="ECO:0000256" key="1">
    <source>
        <dbReference type="SAM" id="MobiDB-lite"/>
    </source>
</evidence>